<keyword evidence="7" id="KW-0539">Nucleus</keyword>
<dbReference type="PANTHER" id="PTHR13710">
    <property type="entry name" value="DNA HELICASE RECQ FAMILY MEMBER"/>
    <property type="match status" value="1"/>
</dbReference>
<dbReference type="GO" id="GO:0005694">
    <property type="term" value="C:chromosome"/>
    <property type="evidence" value="ECO:0007669"/>
    <property type="project" value="TreeGrafter"/>
</dbReference>
<dbReference type="EC" id="5.6.2.4" evidence="7"/>
<dbReference type="Pfam" id="PF16124">
    <property type="entry name" value="RecQ_Zn_bind"/>
    <property type="match status" value="1"/>
</dbReference>
<comment type="catalytic activity">
    <reaction evidence="7">
        <text>ATP + H2O = ADP + phosphate + H(+)</text>
        <dbReference type="Rhea" id="RHEA:13065"/>
        <dbReference type="ChEBI" id="CHEBI:15377"/>
        <dbReference type="ChEBI" id="CHEBI:15378"/>
        <dbReference type="ChEBI" id="CHEBI:30616"/>
        <dbReference type="ChEBI" id="CHEBI:43474"/>
        <dbReference type="ChEBI" id="CHEBI:456216"/>
    </reaction>
</comment>
<dbReference type="GO" id="GO:0005737">
    <property type="term" value="C:cytoplasm"/>
    <property type="evidence" value="ECO:0007669"/>
    <property type="project" value="TreeGrafter"/>
</dbReference>
<dbReference type="NCBIfam" id="TIGR00614">
    <property type="entry name" value="recQ_fam"/>
    <property type="match status" value="1"/>
</dbReference>
<dbReference type="KEGG" id="psco:LY89DRAFT_696383"/>
<dbReference type="InterPro" id="IPR004589">
    <property type="entry name" value="DNA_helicase_ATP-dep_RecQ"/>
</dbReference>
<dbReference type="CDD" id="cd18018">
    <property type="entry name" value="DEXHc_RecQ4-like"/>
    <property type="match status" value="1"/>
</dbReference>
<feature type="compositionally biased region" description="Low complexity" evidence="8">
    <location>
        <begin position="725"/>
        <end position="736"/>
    </location>
</feature>
<evidence type="ECO:0000313" key="11">
    <source>
        <dbReference type="EMBL" id="KUJ17853.1"/>
    </source>
</evidence>
<dbReference type="InParanoid" id="A0A194XCF1"/>
<dbReference type="Proteomes" id="UP000070700">
    <property type="component" value="Unassembled WGS sequence"/>
</dbReference>
<comment type="subcellular location">
    <subcellularLocation>
        <location evidence="7">Nucleus</location>
    </subcellularLocation>
</comment>
<dbReference type="GeneID" id="28826558"/>
<dbReference type="Pfam" id="PF00271">
    <property type="entry name" value="Helicase_C"/>
    <property type="match status" value="1"/>
</dbReference>
<dbReference type="Gene3D" id="3.40.50.300">
    <property type="entry name" value="P-loop containing nucleotide triphosphate hydrolases"/>
    <property type="match status" value="2"/>
</dbReference>
<dbReference type="STRING" id="149040.A0A194XCF1"/>
<dbReference type="RefSeq" id="XP_018072208.1">
    <property type="nucleotide sequence ID" value="XM_018216832.1"/>
</dbReference>
<dbReference type="GO" id="GO:0043138">
    <property type="term" value="F:3'-5' DNA helicase activity"/>
    <property type="evidence" value="ECO:0007669"/>
    <property type="project" value="UniProtKB-EC"/>
</dbReference>
<dbReference type="SUPFAM" id="SSF52540">
    <property type="entry name" value="P-loop containing nucleoside triphosphate hydrolases"/>
    <property type="match status" value="1"/>
</dbReference>
<dbReference type="GO" id="GO:0005524">
    <property type="term" value="F:ATP binding"/>
    <property type="evidence" value="ECO:0007669"/>
    <property type="project" value="UniProtKB-KW"/>
</dbReference>
<reference evidence="11 12" key="1">
    <citation type="submission" date="2015-10" db="EMBL/GenBank/DDBJ databases">
        <title>Full genome of DAOMC 229536 Phialocephala scopiformis, a fungal endophyte of spruce producing the potent anti-insectan compound rugulosin.</title>
        <authorList>
            <consortium name="DOE Joint Genome Institute"/>
            <person name="Walker A.K."/>
            <person name="Frasz S.L."/>
            <person name="Seifert K.A."/>
            <person name="Miller J.D."/>
            <person name="Mondo S.J."/>
            <person name="Labutti K."/>
            <person name="Lipzen A."/>
            <person name="Dockter R."/>
            <person name="Kennedy M."/>
            <person name="Grigoriev I.V."/>
            <person name="Spatafora J.W."/>
        </authorList>
    </citation>
    <scope>NUCLEOTIDE SEQUENCE [LARGE SCALE GENOMIC DNA]</scope>
    <source>
        <strain evidence="11 12">CBS 120377</strain>
    </source>
</reference>
<dbReference type="GO" id="GO:0016787">
    <property type="term" value="F:hydrolase activity"/>
    <property type="evidence" value="ECO:0007669"/>
    <property type="project" value="UniProtKB-KW"/>
</dbReference>
<evidence type="ECO:0000256" key="8">
    <source>
        <dbReference type="SAM" id="MobiDB-lite"/>
    </source>
</evidence>
<dbReference type="GO" id="GO:0005634">
    <property type="term" value="C:nucleus"/>
    <property type="evidence" value="ECO:0007669"/>
    <property type="project" value="UniProtKB-SubCell"/>
</dbReference>
<dbReference type="Gene3D" id="1.10.10.10">
    <property type="entry name" value="Winged helix-like DNA-binding domain superfamily/Winged helix DNA-binding domain"/>
    <property type="match status" value="1"/>
</dbReference>
<evidence type="ECO:0000256" key="7">
    <source>
        <dbReference type="RuleBase" id="RU364117"/>
    </source>
</evidence>
<dbReference type="PROSITE" id="PS51192">
    <property type="entry name" value="HELICASE_ATP_BIND_1"/>
    <property type="match status" value="1"/>
</dbReference>
<evidence type="ECO:0000259" key="10">
    <source>
        <dbReference type="PROSITE" id="PS51194"/>
    </source>
</evidence>
<keyword evidence="12" id="KW-1185">Reference proteome</keyword>
<accession>A0A194XCF1</accession>
<dbReference type="SMART" id="SM00490">
    <property type="entry name" value="HELICc"/>
    <property type="match status" value="1"/>
</dbReference>
<dbReference type="SMART" id="SM00487">
    <property type="entry name" value="DEXDc"/>
    <property type="match status" value="1"/>
</dbReference>
<protein>
    <recommendedName>
        <fullName evidence="7">ATP-dependent DNA helicase</fullName>
        <ecNumber evidence="7">5.6.2.4</ecNumber>
    </recommendedName>
</protein>
<gene>
    <name evidence="11" type="ORF">LY89DRAFT_696383</name>
</gene>
<dbReference type="GO" id="GO:0009378">
    <property type="term" value="F:four-way junction helicase activity"/>
    <property type="evidence" value="ECO:0007669"/>
    <property type="project" value="TreeGrafter"/>
</dbReference>
<feature type="region of interest" description="Disordered" evidence="8">
    <location>
        <begin position="710"/>
        <end position="752"/>
    </location>
</feature>
<keyword evidence="4 7" id="KW-0347">Helicase</keyword>
<dbReference type="EMBL" id="KQ947413">
    <property type="protein sequence ID" value="KUJ17853.1"/>
    <property type="molecule type" value="Genomic_DNA"/>
</dbReference>
<dbReference type="InterPro" id="IPR036388">
    <property type="entry name" value="WH-like_DNA-bd_sf"/>
</dbReference>
<dbReference type="InterPro" id="IPR011545">
    <property type="entry name" value="DEAD/DEAH_box_helicase_dom"/>
</dbReference>
<dbReference type="AlphaFoldDB" id="A0A194XCF1"/>
<evidence type="ECO:0000256" key="3">
    <source>
        <dbReference type="ARBA" id="ARBA00022801"/>
    </source>
</evidence>
<evidence type="ECO:0000313" key="12">
    <source>
        <dbReference type="Proteomes" id="UP000070700"/>
    </source>
</evidence>
<evidence type="ECO:0000259" key="9">
    <source>
        <dbReference type="PROSITE" id="PS51192"/>
    </source>
</evidence>
<evidence type="ECO:0000256" key="4">
    <source>
        <dbReference type="ARBA" id="ARBA00022806"/>
    </source>
</evidence>
<dbReference type="OrthoDB" id="10261556at2759"/>
<feature type="domain" description="Helicase C-terminal" evidence="10">
    <location>
        <begin position="280"/>
        <end position="433"/>
    </location>
</feature>
<evidence type="ECO:0000256" key="5">
    <source>
        <dbReference type="ARBA" id="ARBA00022840"/>
    </source>
</evidence>
<comment type="catalytic activity">
    <reaction evidence="6 7">
        <text>Couples ATP hydrolysis with the unwinding of duplex DNA by translocating in the 3'-5' direction.</text>
        <dbReference type="EC" id="5.6.2.4"/>
    </reaction>
</comment>
<dbReference type="Pfam" id="PF00270">
    <property type="entry name" value="DEAD"/>
    <property type="match status" value="1"/>
</dbReference>
<dbReference type="PROSITE" id="PS51194">
    <property type="entry name" value="HELICASE_CTER"/>
    <property type="match status" value="1"/>
</dbReference>
<dbReference type="InterPro" id="IPR001650">
    <property type="entry name" value="Helicase_C-like"/>
</dbReference>
<name>A0A194XCF1_MOLSC</name>
<organism evidence="11 12">
    <name type="scientific">Mollisia scopiformis</name>
    <name type="common">Conifer needle endophyte fungus</name>
    <name type="synonym">Phialocephala scopiformis</name>
    <dbReference type="NCBI Taxonomy" id="149040"/>
    <lineage>
        <taxon>Eukaryota</taxon>
        <taxon>Fungi</taxon>
        <taxon>Dikarya</taxon>
        <taxon>Ascomycota</taxon>
        <taxon>Pezizomycotina</taxon>
        <taxon>Leotiomycetes</taxon>
        <taxon>Helotiales</taxon>
        <taxon>Mollisiaceae</taxon>
        <taxon>Mollisia</taxon>
    </lineage>
</organism>
<comment type="similarity">
    <text evidence="1 7">Belongs to the helicase family. RecQ subfamily.</text>
</comment>
<dbReference type="InterPro" id="IPR027417">
    <property type="entry name" value="P-loop_NTPase"/>
</dbReference>
<evidence type="ECO:0000256" key="2">
    <source>
        <dbReference type="ARBA" id="ARBA00022741"/>
    </source>
</evidence>
<feature type="domain" description="Helicase ATP-binding" evidence="9">
    <location>
        <begin position="71"/>
        <end position="255"/>
    </location>
</feature>
<keyword evidence="5 7" id="KW-0067">ATP-binding</keyword>
<sequence length="752" mass="83222">MAPNDDDEDYGFSSGDEAELIALSQSASTKRKSSAELPPSKRIALQYQSANKALTENFGMKEFRLQQKQVISRILSGKSAAVVFPTGGGKSLCFQVPALAFAEEDELAGTRAEGEHGITLVVSPLIALMKDQTDALLRRGIKAATFDSTKSREEYLATCEMLRNGELKLLYCAPERLNNEGFIEQMKHVRGGIRLLAVDEAHCISEWGHAFRPDYLKIARFAEEICAERVICLTATATPRVATDICETFGIDESSGLFRTSTFRPNLQLLAESGVSKKELHPKLFKFLKSNPGSSIVYVTLQKDTEQLAVELRRKGFNARPFHAGMGAPEKAELQDDFMRSKDLIIVATIAFGMGIDKASIRNVIHFNIPSSLESYSQEIGRAGRDGKLSKCMFYVCGEDLHLREMFARGDLPTRAAIRGVLQEIFTPMNTSQPIGNQLQFSHYSQERDFDIRSTTLKNIYAQLELTHHLIRATTPIYSKYTWKPGPGFQSTLNSDKSPAGVAIKNHAKYGKSLYSFDMDMAVASSHLPRGDILKKLQTFHDNGDLELKPAGVMSVYKILSRLPKTAPEVEILVDVLYATFQKREEEALARTDEMLQLITAKACFSKSLAQHFGDDLLDGKTECGQCTWCTTRKAVEQRLPPPVPFNHSAWNAVLDEIEGRDDPRLLAKVAFGIGSPKISYELKLSKHGVFGSMDDHNFLDLLRAAESACSNPKTSRPKPKLAPKTTTQTKSSSSKPAGKTSKSAGRRSTPK</sequence>
<evidence type="ECO:0000256" key="6">
    <source>
        <dbReference type="ARBA" id="ARBA00034617"/>
    </source>
</evidence>
<evidence type="ECO:0000256" key="1">
    <source>
        <dbReference type="ARBA" id="ARBA00005446"/>
    </source>
</evidence>
<dbReference type="GO" id="GO:0000724">
    <property type="term" value="P:double-strand break repair via homologous recombination"/>
    <property type="evidence" value="ECO:0007669"/>
    <property type="project" value="TreeGrafter"/>
</dbReference>
<dbReference type="GO" id="GO:0003676">
    <property type="term" value="F:nucleic acid binding"/>
    <property type="evidence" value="ECO:0007669"/>
    <property type="project" value="InterPro"/>
</dbReference>
<dbReference type="PANTHER" id="PTHR13710:SF120">
    <property type="entry name" value="BIFUNCTIONAL 3'-5' EXONUCLEASE_ATP-DEPENDENT HELICASE WRN"/>
    <property type="match status" value="1"/>
</dbReference>
<keyword evidence="2 7" id="KW-0547">Nucleotide-binding</keyword>
<proteinExistence type="inferred from homology"/>
<dbReference type="InterPro" id="IPR032284">
    <property type="entry name" value="RecQ_Zn-bd"/>
</dbReference>
<keyword evidence="3 7" id="KW-0378">Hydrolase</keyword>
<dbReference type="InterPro" id="IPR014001">
    <property type="entry name" value="Helicase_ATP-bd"/>
</dbReference>